<dbReference type="EMBL" id="CP026993">
    <property type="protein sequence ID" value="QLH02989.1"/>
    <property type="molecule type" value="Genomic_DNA"/>
</dbReference>
<proteinExistence type="predicted"/>
<feature type="transmembrane region" description="Helical" evidence="1">
    <location>
        <begin position="82"/>
        <end position="102"/>
    </location>
</feature>
<keyword evidence="3" id="KW-1185">Reference proteome</keyword>
<evidence type="ECO:0000313" key="2">
    <source>
        <dbReference type="EMBL" id="QLH02989.1"/>
    </source>
</evidence>
<keyword evidence="1" id="KW-0472">Membrane</keyword>
<reference evidence="2 3" key="1">
    <citation type="submission" date="2018-02" db="EMBL/GenBank/DDBJ databases">
        <title>Complete genome of Nitrosopumilus cobalaminigenes HCA1.</title>
        <authorList>
            <person name="Qin W."/>
            <person name="Zheng Y."/>
            <person name="Stahl D.A."/>
        </authorList>
    </citation>
    <scope>NUCLEOTIDE SEQUENCE [LARGE SCALE GENOMIC DNA]</scope>
    <source>
        <strain evidence="2 3">HCA1</strain>
    </source>
</reference>
<protein>
    <submittedName>
        <fullName evidence="2">Uncharacterized protein</fullName>
    </submittedName>
</protein>
<dbReference type="AlphaFoldDB" id="A0A7D5M3N7"/>
<evidence type="ECO:0000256" key="1">
    <source>
        <dbReference type="SAM" id="Phobius"/>
    </source>
</evidence>
<dbReference type="Proteomes" id="UP000509771">
    <property type="component" value="Chromosome"/>
</dbReference>
<organism evidence="2 3">
    <name type="scientific">Nitrosopumilus cobalaminigenes</name>
    <dbReference type="NCBI Taxonomy" id="1470066"/>
    <lineage>
        <taxon>Archaea</taxon>
        <taxon>Nitrososphaerota</taxon>
        <taxon>Nitrososphaeria</taxon>
        <taxon>Nitrosopumilales</taxon>
        <taxon>Nitrosopumilaceae</taxon>
        <taxon>Nitrosopumilus</taxon>
    </lineage>
</organism>
<gene>
    <name evidence="2" type="ORF">C5F47_05210</name>
</gene>
<accession>A0A7D5M3N7</accession>
<sequence length="115" mass="12400">MGKRFPFFISFLHYILMRKYTILSGLFVVTMMVTLSQPAFAQYDVLEKGLYNEMETAKNKVEIATKDGAKGSGTPYFAADGVLGASLLSGGIFGGIAATLFIRGKKGKYAAIGRG</sequence>
<keyword evidence="1" id="KW-1133">Transmembrane helix</keyword>
<dbReference type="KEGG" id="ncl:C5F47_05210"/>
<evidence type="ECO:0000313" key="3">
    <source>
        <dbReference type="Proteomes" id="UP000509771"/>
    </source>
</evidence>
<name>A0A7D5M3N7_9ARCH</name>
<keyword evidence="1" id="KW-0812">Transmembrane</keyword>